<gene>
    <name evidence="2" type="ORF">CFIO01_06629</name>
</gene>
<name>A0A010Q8P7_9PEZI</name>
<feature type="compositionally biased region" description="Basic residues" evidence="1">
    <location>
        <begin position="30"/>
        <end position="46"/>
    </location>
</feature>
<evidence type="ECO:0000313" key="3">
    <source>
        <dbReference type="Proteomes" id="UP000020467"/>
    </source>
</evidence>
<protein>
    <submittedName>
        <fullName evidence="2">Uncharacterized protein</fullName>
    </submittedName>
</protein>
<dbReference type="EMBL" id="JARH01000861">
    <property type="protein sequence ID" value="EXF76252.1"/>
    <property type="molecule type" value="Genomic_DNA"/>
</dbReference>
<sequence length="327" mass="36252">MPSASKGGGRSREEGFLFVPITHPSETKAWKKKVRSHAARNPKARQQRVAAYQKSTTPPEQSLIEDSPARPSIQSVRLWLVTTLKNGSRSGHTPLLAGSPISMLGAARTDPFNAFVRRVTIQEQGLLDHFLRSMALLELIRLPEMEVMVQGERTAFCKMMTTYWVQSALADPGMLSLVLLWSMRHLATVREEGYSDPVMTMYKMETIRQLNATITREGNNISNLTMAKSLCLASDANLVGEPEVAEKHLKAVERMALLCTGGTKSAQGEGDESLNDLQMFFSENDQSPAHMAQVNLSFKSEESERAGGVNRNMDYVIRPTRTPTRAG</sequence>
<dbReference type="OrthoDB" id="5620at2759"/>
<dbReference type="Proteomes" id="UP000020467">
    <property type="component" value="Unassembled WGS sequence"/>
</dbReference>
<dbReference type="PANTHER" id="PTHR37540">
    <property type="entry name" value="TRANSCRIPTION FACTOR (ACR-2), PUTATIVE-RELATED-RELATED"/>
    <property type="match status" value="1"/>
</dbReference>
<proteinExistence type="predicted"/>
<keyword evidence="3" id="KW-1185">Reference proteome</keyword>
<evidence type="ECO:0000313" key="2">
    <source>
        <dbReference type="EMBL" id="EXF76252.1"/>
    </source>
</evidence>
<dbReference type="STRING" id="1445577.A0A010Q8P7"/>
<organism evidence="2 3">
    <name type="scientific">Colletotrichum fioriniae PJ7</name>
    <dbReference type="NCBI Taxonomy" id="1445577"/>
    <lineage>
        <taxon>Eukaryota</taxon>
        <taxon>Fungi</taxon>
        <taxon>Dikarya</taxon>
        <taxon>Ascomycota</taxon>
        <taxon>Pezizomycotina</taxon>
        <taxon>Sordariomycetes</taxon>
        <taxon>Hypocreomycetidae</taxon>
        <taxon>Glomerellales</taxon>
        <taxon>Glomerellaceae</taxon>
        <taxon>Colletotrichum</taxon>
        <taxon>Colletotrichum acutatum species complex</taxon>
    </lineage>
</organism>
<dbReference type="KEGG" id="cfj:CFIO01_06629"/>
<reference evidence="2 3" key="1">
    <citation type="submission" date="2014-02" db="EMBL/GenBank/DDBJ databases">
        <title>The genome sequence of Colletotrichum fioriniae PJ7.</title>
        <authorList>
            <person name="Baroncelli R."/>
            <person name="Thon M.R."/>
        </authorList>
    </citation>
    <scope>NUCLEOTIDE SEQUENCE [LARGE SCALE GENOMIC DNA]</scope>
    <source>
        <strain evidence="2 3">PJ7</strain>
    </source>
</reference>
<dbReference type="HOGENOM" id="CLU_067182_1_0_1"/>
<dbReference type="PANTHER" id="PTHR37540:SF5">
    <property type="entry name" value="TRANSCRIPTION FACTOR DOMAIN-CONTAINING PROTEIN"/>
    <property type="match status" value="1"/>
</dbReference>
<dbReference type="AlphaFoldDB" id="A0A010Q8P7"/>
<comment type="caution">
    <text evidence="2">The sequence shown here is derived from an EMBL/GenBank/DDBJ whole genome shotgun (WGS) entry which is preliminary data.</text>
</comment>
<feature type="region of interest" description="Disordered" evidence="1">
    <location>
        <begin position="28"/>
        <end position="67"/>
    </location>
</feature>
<evidence type="ECO:0000256" key="1">
    <source>
        <dbReference type="SAM" id="MobiDB-lite"/>
    </source>
</evidence>
<accession>A0A010Q8P7</accession>
<dbReference type="eggNOG" id="ENOG502T4AQ">
    <property type="taxonomic scope" value="Eukaryota"/>
</dbReference>